<evidence type="ECO:0000313" key="2">
    <source>
        <dbReference type="Proteomes" id="UP000076858"/>
    </source>
</evidence>
<reference evidence="1 2" key="1">
    <citation type="submission" date="2016-03" db="EMBL/GenBank/DDBJ databases">
        <title>EvidentialGene: Evidence-directed Construction of Genes on Genomes.</title>
        <authorList>
            <person name="Gilbert D.G."/>
            <person name="Choi J.-H."/>
            <person name="Mockaitis K."/>
            <person name="Colbourne J."/>
            <person name="Pfrender M."/>
        </authorList>
    </citation>
    <scope>NUCLEOTIDE SEQUENCE [LARGE SCALE GENOMIC DNA]</scope>
    <source>
        <strain evidence="1 2">Xinb3</strain>
        <tissue evidence="1">Complete organism</tissue>
    </source>
</reference>
<dbReference type="EMBL" id="LRGB01002438">
    <property type="protein sequence ID" value="KZS07716.1"/>
    <property type="molecule type" value="Genomic_DNA"/>
</dbReference>
<dbReference type="Proteomes" id="UP000076858">
    <property type="component" value="Unassembled WGS sequence"/>
</dbReference>
<evidence type="ECO:0000313" key="1">
    <source>
        <dbReference type="EMBL" id="KZS07716.1"/>
    </source>
</evidence>
<organism evidence="1 2">
    <name type="scientific">Daphnia magna</name>
    <dbReference type="NCBI Taxonomy" id="35525"/>
    <lineage>
        <taxon>Eukaryota</taxon>
        <taxon>Metazoa</taxon>
        <taxon>Ecdysozoa</taxon>
        <taxon>Arthropoda</taxon>
        <taxon>Crustacea</taxon>
        <taxon>Branchiopoda</taxon>
        <taxon>Diplostraca</taxon>
        <taxon>Cladocera</taxon>
        <taxon>Anomopoda</taxon>
        <taxon>Daphniidae</taxon>
        <taxon>Daphnia</taxon>
    </lineage>
</organism>
<name>A0A164QFY8_9CRUS</name>
<sequence length="66" mass="7703">MIQCSCASSIQWRRGSVDFLYVSPCFVSIIVQRESPFFFQKFVLNHRLSVLLLLMSSKRFNKGDKL</sequence>
<dbReference type="AlphaFoldDB" id="A0A164QFY8"/>
<gene>
    <name evidence="1" type="ORF">APZ42_028511</name>
</gene>
<accession>A0A164QFY8</accession>
<keyword evidence="2" id="KW-1185">Reference proteome</keyword>
<proteinExistence type="predicted"/>
<comment type="caution">
    <text evidence="1">The sequence shown here is derived from an EMBL/GenBank/DDBJ whole genome shotgun (WGS) entry which is preliminary data.</text>
</comment>
<protein>
    <submittedName>
        <fullName evidence="1">Uncharacterized protein</fullName>
    </submittedName>
</protein>